<organism evidence="3 4">
    <name type="scientific">Gordonia soli NBRC 108243</name>
    <dbReference type="NCBI Taxonomy" id="1223545"/>
    <lineage>
        <taxon>Bacteria</taxon>
        <taxon>Bacillati</taxon>
        <taxon>Actinomycetota</taxon>
        <taxon>Actinomycetes</taxon>
        <taxon>Mycobacteriales</taxon>
        <taxon>Gordoniaceae</taxon>
        <taxon>Gordonia</taxon>
    </lineage>
</organism>
<dbReference type="STRING" id="1223545.GS4_15_00800"/>
<dbReference type="PROSITE" id="PS51257">
    <property type="entry name" value="PROKAR_LIPOPROTEIN"/>
    <property type="match status" value="1"/>
</dbReference>
<comment type="caution">
    <text evidence="3">The sequence shown here is derived from an EMBL/GenBank/DDBJ whole genome shotgun (WGS) entry which is preliminary data.</text>
</comment>
<evidence type="ECO:0000313" key="3">
    <source>
        <dbReference type="EMBL" id="GAC68430.1"/>
    </source>
</evidence>
<gene>
    <name evidence="3" type="ORF">GS4_15_00800</name>
</gene>
<dbReference type="EMBL" id="BANX01000015">
    <property type="protein sequence ID" value="GAC68430.1"/>
    <property type="molecule type" value="Genomic_DNA"/>
</dbReference>
<evidence type="ECO:0000313" key="4">
    <source>
        <dbReference type="Proteomes" id="UP000011666"/>
    </source>
</evidence>
<keyword evidence="4" id="KW-1185">Reference proteome</keyword>
<reference evidence="3 4" key="1">
    <citation type="submission" date="2013-01" db="EMBL/GenBank/DDBJ databases">
        <title>Whole genome shotgun sequence of Gordonia soli NBRC 108243.</title>
        <authorList>
            <person name="Isaki-Nakamura S."/>
            <person name="Hosoyama A."/>
            <person name="Tsuchikane K."/>
            <person name="Ando Y."/>
            <person name="Baba S."/>
            <person name="Ohji S."/>
            <person name="Hamada M."/>
            <person name="Tamura T."/>
            <person name="Yamazoe A."/>
            <person name="Yamazaki S."/>
            <person name="Fujita N."/>
        </authorList>
    </citation>
    <scope>NUCLEOTIDE SEQUENCE [LARGE SCALE GENOMIC DNA]</scope>
    <source>
        <strain evidence="3 4">NBRC 108243</strain>
    </source>
</reference>
<accession>M0QIJ5</accession>
<sequence>MNARLAAVVGSAALVLTLGMTACTVTGSPVADPAPPPVTFIETSEPEFDTPTTSTTSRPLPPAPANATTMSCREFVQLDDDTQAAVAKANGATKNVFLVGTLLSIMCIQYPDKTAYDALRSMKPEFWQN</sequence>
<evidence type="ECO:0000256" key="2">
    <source>
        <dbReference type="SAM" id="SignalP"/>
    </source>
</evidence>
<proteinExistence type="predicted"/>
<dbReference type="AlphaFoldDB" id="M0QIJ5"/>
<dbReference type="Proteomes" id="UP000011666">
    <property type="component" value="Unassembled WGS sequence"/>
</dbReference>
<dbReference type="RefSeq" id="WP_007620573.1">
    <property type="nucleotide sequence ID" value="NZ_BANX01000015.1"/>
</dbReference>
<feature type="compositionally biased region" description="Low complexity" evidence="1">
    <location>
        <begin position="49"/>
        <end position="58"/>
    </location>
</feature>
<name>M0QIJ5_9ACTN</name>
<feature type="signal peptide" evidence="2">
    <location>
        <begin position="1"/>
        <end position="22"/>
    </location>
</feature>
<dbReference type="OrthoDB" id="4733675at2"/>
<dbReference type="eggNOG" id="ENOG5031WDU">
    <property type="taxonomic scope" value="Bacteria"/>
</dbReference>
<keyword evidence="2" id="KW-0732">Signal</keyword>
<feature type="chain" id="PRO_5039727125" description="DUF732 domain-containing protein" evidence="2">
    <location>
        <begin position="23"/>
        <end position="129"/>
    </location>
</feature>
<feature type="region of interest" description="Disordered" evidence="1">
    <location>
        <begin position="34"/>
        <end position="66"/>
    </location>
</feature>
<evidence type="ECO:0000256" key="1">
    <source>
        <dbReference type="SAM" id="MobiDB-lite"/>
    </source>
</evidence>
<evidence type="ECO:0008006" key="5">
    <source>
        <dbReference type="Google" id="ProtNLM"/>
    </source>
</evidence>
<protein>
    <recommendedName>
        <fullName evidence="5">DUF732 domain-containing protein</fullName>
    </recommendedName>
</protein>